<dbReference type="InterPro" id="IPR002110">
    <property type="entry name" value="Ankyrin_rpt"/>
</dbReference>
<gene>
    <name evidence="11" type="ORF">PYX00_005808</name>
</gene>
<dbReference type="InterPro" id="IPR036770">
    <property type="entry name" value="Ankyrin_rpt-contain_sf"/>
</dbReference>
<dbReference type="InterPro" id="IPR047163">
    <property type="entry name" value="ASPP1/2"/>
</dbReference>
<proteinExistence type="predicted"/>
<keyword evidence="5 7" id="KW-0040">ANK repeat</keyword>
<dbReference type="GO" id="GO:0042981">
    <property type="term" value="P:regulation of apoptotic process"/>
    <property type="evidence" value="ECO:0007669"/>
    <property type="project" value="InterPro"/>
</dbReference>
<feature type="repeat" description="ANK" evidence="7">
    <location>
        <begin position="353"/>
        <end position="385"/>
    </location>
</feature>
<evidence type="ECO:0000256" key="6">
    <source>
        <dbReference type="ARBA" id="ARBA00023242"/>
    </source>
</evidence>
<dbReference type="AlphaFoldDB" id="A0AAW2HUQ3"/>
<evidence type="ECO:0000256" key="4">
    <source>
        <dbReference type="ARBA" id="ARBA00022737"/>
    </source>
</evidence>
<dbReference type="SMART" id="SM00326">
    <property type="entry name" value="SH3"/>
    <property type="match status" value="1"/>
</dbReference>
<dbReference type="Gene3D" id="1.25.40.20">
    <property type="entry name" value="Ankyrin repeat-containing domain"/>
    <property type="match status" value="1"/>
</dbReference>
<name>A0AAW2HUQ3_9NEOP</name>
<dbReference type="GO" id="GO:0005634">
    <property type="term" value="C:nucleus"/>
    <property type="evidence" value="ECO:0007669"/>
    <property type="project" value="UniProtKB-SubCell"/>
</dbReference>
<evidence type="ECO:0000256" key="7">
    <source>
        <dbReference type="PROSITE-ProRule" id="PRU00023"/>
    </source>
</evidence>
<keyword evidence="2 8" id="KW-0728">SH3 domain</keyword>
<dbReference type="SMART" id="SM00248">
    <property type="entry name" value="ANK"/>
    <property type="match status" value="2"/>
</dbReference>
<evidence type="ECO:0000256" key="3">
    <source>
        <dbReference type="ARBA" id="ARBA00022703"/>
    </source>
</evidence>
<keyword evidence="4" id="KW-0677">Repeat</keyword>
<dbReference type="FunFam" id="1.25.40.20:FF:000008">
    <property type="entry name" value="Apoptosis-stimulating of p53 protein 2 isoform 1"/>
    <property type="match status" value="1"/>
</dbReference>
<dbReference type="PANTHER" id="PTHR24131">
    <property type="entry name" value="APOPTOSIS-STIMULATING OF P53 PROTEIN"/>
    <property type="match status" value="1"/>
</dbReference>
<dbReference type="SUPFAM" id="SSF48403">
    <property type="entry name" value="Ankyrin repeat"/>
    <property type="match status" value="1"/>
</dbReference>
<evidence type="ECO:0000256" key="5">
    <source>
        <dbReference type="ARBA" id="ARBA00023043"/>
    </source>
</evidence>
<dbReference type="PRINTS" id="PR01415">
    <property type="entry name" value="ANKYRIN"/>
</dbReference>
<reference evidence="11" key="1">
    <citation type="journal article" date="2024" name="Gigascience">
        <title>Chromosome-level genome of the poultry shaft louse Menopon gallinae provides insight into the host-switching and adaptive evolution of parasitic lice.</title>
        <authorList>
            <person name="Xu Y."/>
            <person name="Ma L."/>
            <person name="Liu S."/>
            <person name="Liang Y."/>
            <person name="Liu Q."/>
            <person name="He Z."/>
            <person name="Tian L."/>
            <person name="Duan Y."/>
            <person name="Cai W."/>
            <person name="Li H."/>
            <person name="Song F."/>
        </authorList>
    </citation>
    <scope>NUCLEOTIDE SEQUENCE</scope>
    <source>
        <strain evidence="11">Cailab_2023a</strain>
    </source>
</reference>
<dbReference type="PANTHER" id="PTHR24131:SF10">
    <property type="entry name" value="ANKYRIN-REPEAT, SH3-DOMAIN, AND PROLINE-RICH-REGION CONTAINING PROTEIN, ISOFORM B"/>
    <property type="match status" value="1"/>
</dbReference>
<evidence type="ECO:0000256" key="1">
    <source>
        <dbReference type="ARBA" id="ARBA00004123"/>
    </source>
</evidence>
<dbReference type="InterPro" id="IPR036028">
    <property type="entry name" value="SH3-like_dom_sf"/>
</dbReference>
<feature type="coiled-coil region" evidence="9">
    <location>
        <begin position="145"/>
        <end position="204"/>
    </location>
</feature>
<dbReference type="GO" id="GO:0002039">
    <property type="term" value="F:p53 binding"/>
    <property type="evidence" value="ECO:0007669"/>
    <property type="project" value="InterPro"/>
</dbReference>
<evidence type="ECO:0000256" key="2">
    <source>
        <dbReference type="ARBA" id="ARBA00022443"/>
    </source>
</evidence>
<comment type="caution">
    <text evidence="11">The sequence shown here is derived from an EMBL/GenBank/DDBJ whole genome shotgun (WGS) entry which is preliminary data.</text>
</comment>
<keyword evidence="3" id="KW-0053">Apoptosis</keyword>
<feature type="coiled-coil region" evidence="9">
    <location>
        <begin position="93"/>
        <end position="120"/>
    </location>
</feature>
<keyword evidence="6" id="KW-0539">Nucleus</keyword>
<comment type="subcellular location">
    <subcellularLocation>
        <location evidence="1">Nucleus</location>
    </subcellularLocation>
</comment>
<dbReference type="GO" id="GO:0006915">
    <property type="term" value="P:apoptotic process"/>
    <property type="evidence" value="ECO:0007669"/>
    <property type="project" value="UniProtKB-KW"/>
</dbReference>
<dbReference type="PROSITE" id="PS50002">
    <property type="entry name" value="SH3"/>
    <property type="match status" value="1"/>
</dbReference>
<keyword evidence="9" id="KW-0175">Coiled coil</keyword>
<evidence type="ECO:0000256" key="8">
    <source>
        <dbReference type="PROSITE-ProRule" id="PRU00192"/>
    </source>
</evidence>
<evidence type="ECO:0000259" key="10">
    <source>
        <dbReference type="PROSITE" id="PS50002"/>
    </source>
</evidence>
<dbReference type="Pfam" id="PF12796">
    <property type="entry name" value="Ank_2"/>
    <property type="match status" value="1"/>
</dbReference>
<evidence type="ECO:0000313" key="11">
    <source>
        <dbReference type="EMBL" id="KAL0273033.1"/>
    </source>
</evidence>
<dbReference type="PROSITE" id="PS50297">
    <property type="entry name" value="ANK_REP_REGION"/>
    <property type="match status" value="2"/>
</dbReference>
<feature type="domain" description="SH3" evidence="10">
    <location>
        <begin position="419"/>
        <end position="481"/>
    </location>
</feature>
<evidence type="ECO:0000256" key="9">
    <source>
        <dbReference type="SAM" id="Coils"/>
    </source>
</evidence>
<sequence length="486" mass="54804">MGAKGMEIDIRSKKPLNRRIDCLRYTLTSLTVSSGEQGFIGDSLPYFVEFSLWELQDIATRQKGLIESQRRILLAKEMRLRRLKLGRPRTNQIAAENEILKRLRERVEKQELELGKLRGLRGRTDDDRRCNGTLTSDLDSVRALRDEKEREMEFLVAMAEDLERTKERQRVGGYRITSQRQEEINSINRRIADLQDRLQRKRLECSGVQAVNDPQEKNEEIDTLEGGSDGAARLSEVLSVCTSFNSANPSRTGEKCESDPLFGNCDTQVVLRKDNLKKGSGRRVSFDPLALLLDAALEGELELVMQTVSQVSDPSGANDEGITALHNAVCAGHLEVVRFLVEFGCDVNAQDGDGWMPLHCAASCNNLPMVRLLVEHGACIYARTLTDHETAAEKCEEDEDGFDGCFQYLCSVQEELGVSRKGVVYAVCNYSARSSDELSFADGDSLVVLRKGEEPDGEWWWARLEDKEGYTPRNLFGLYPRVRPRQ</sequence>
<dbReference type="PROSITE" id="PS50088">
    <property type="entry name" value="ANK_REPEAT"/>
    <property type="match status" value="2"/>
</dbReference>
<feature type="repeat" description="ANK" evidence="7">
    <location>
        <begin position="320"/>
        <end position="352"/>
    </location>
</feature>
<dbReference type="InterPro" id="IPR001452">
    <property type="entry name" value="SH3_domain"/>
</dbReference>
<dbReference type="SUPFAM" id="SSF50044">
    <property type="entry name" value="SH3-domain"/>
    <property type="match status" value="1"/>
</dbReference>
<organism evidence="11">
    <name type="scientific">Menopon gallinae</name>
    <name type="common">poultry shaft louse</name>
    <dbReference type="NCBI Taxonomy" id="328185"/>
    <lineage>
        <taxon>Eukaryota</taxon>
        <taxon>Metazoa</taxon>
        <taxon>Ecdysozoa</taxon>
        <taxon>Arthropoda</taxon>
        <taxon>Hexapoda</taxon>
        <taxon>Insecta</taxon>
        <taxon>Pterygota</taxon>
        <taxon>Neoptera</taxon>
        <taxon>Paraneoptera</taxon>
        <taxon>Psocodea</taxon>
        <taxon>Troctomorpha</taxon>
        <taxon>Phthiraptera</taxon>
        <taxon>Amblycera</taxon>
        <taxon>Menoponidae</taxon>
        <taxon>Menopon</taxon>
    </lineage>
</organism>
<dbReference type="Pfam" id="PF00018">
    <property type="entry name" value="SH3_1"/>
    <property type="match status" value="1"/>
</dbReference>
<dbReference type="EMBL" id="JARGDH010000003">
    <property type="protein sequence ID" value="KAL0273033.1"/>
    <property type="molecule type" value="Genomic_DNA"/>
</dbReference>
<accession>A0AAW2HUQ3</accession>
<protein>
    <recommendedName>
        <fullName evidence="10">SH3 domain-containing protein</fullName>
    </recommendedName>
</protein>